<dbReference type="SUPFAM" id="SSF48256">
    <property type="entry name" value="Citrate synthase"/>
    <property type="match status" value="1"/>
</dbReference>
<comment type="similarity">
    <text evidence="2">Belongs to the citrate synthase family.</text>
</comment>
<evidence type="ECO:0000256" key="4">
    <source>
        <dbReference type="ARBA" id="ARBA00022679"/>
    </source>
</evidence>
<evidence type="ECO:0000256" key="2">
    <source>
        <dbReference type="ARBA" id="ARBA00010566"/>
    </source>
</evidence>
<dbReference type="GO" id="GO:0006099">
    <property type="term" value="P:tricarboxylic acid cycle"/>
    <property type="evidence" value="ECO:0007669"/>
    <property type="project" value="UniProtKB-UniPathway"/>
</dbReference>
<dbReference type="EC" id="2.3.3.16" evidence="3"/>
<dbReference type="PANTHER" id="PTHR11739:SF4">
    <property type="entry name" value="CITRATE SYNTHASE, PEROXISOMAL"/>
    <property type="match status" value="1"/>
</dbReference>
<reference evidence="5 6" key="1">
    <citation type="submission" date="2017-05" db="EMBL/GenBank/DDBJ databases">
        <title>Complete and WGS of Bordetella genogroups.</title>
        <authorList>
            <person name="Spilker T."/>
            <person name="LiPuma J."/>
        </authorList>
    </citation>
    <scope>NUCLEOTIDE SEQUENCE [LARGE SCALE GENOMIC DNA]</scope>
    <source>
        <strain evidence="5 6">AU19157</strain>
    </source>
</reference>
<dbReference type="GO" id="GO:0036440">
    <property type="term" value="F:citrate synthase activity"/>
    <property type="evidence" value="ECO:0007669"/>
    <property type="project" value="UniProtKB-EC"/>
</dbReference>
<dbReference type="EMBL" id="CP021108">
    <property type="protein sequence ID" value="ARP83181.1"/>
    <property type="molecule type" value="Genomic_DNA"/>
</dbReference>
<dbReference type="Proteomes" id="UP000194151">
    <property type="component" value="Chromosome"/>
</dbReference>
<protein>
    <recommendedName>
        <fullName evidence="3">citrate synthase (unknown stereospecificity)</fullName>
        <ecNumber evidence="3">2.3.3.16</ecNumber>
    </recommendedName>
</protein>
<comment type="pathway">
    <text evidence="1">Carbohydrate metabolism; tricarboxylic acid cycle; isocitrate from oxaloacetate: step 1/2.</text>
</comment>
<proteinExistence type="inferred from homology"/>
<dbReference type="InterPro" id="IPR016142">
    <property type="entry name" value="Citrate_synth-like_lrg_a-sub"/>
</dbReference>
<name>A0A1W6YQ87_9BORD</name>
<dbReference type="GO" id="GO:0005975">
    <property type="term" value="P:carbohydrate metabolic process"/>
    <property type="evidence" value="ECO:0007669"/>
    <property type="project" value="TreeGrafter"/>
</dbReference>
<gene>
    <name evidence="5" type="ORF">CAL12_21750</name>
</gene>
<dbReference type="RefSeq" id="WP_086066519.1">
    <property type="nucleotide sequence ID" value="NZ_CP021108.1"/>
</dbReference>
<dbReference type="Pfam" id="PF00285">
    <property type="entry name" value="Citrate_synt"/>
    <property type="match status" value="1"/>
</dbReference>
<keyword evidence="4" id="KW-0808">Transferase</keyword>
<dbReference type="GO" id="GO:0005829">
    <property type="term" value="C:cytosol"/>
    <property type="evidence" value="ECO:0007669"/>
    <property type="project" value="TreeGrafter"/>
</dbReference>
<dbReference type="UniPathway" id="UPA00223">
    <property type="reaction ID" value="UER00717"/>
</dbReference>
<dbReference type="InterPro" id="IPR016143">
    <property type="entry name" value="Citrate_synth-like_sm_a-sub"/>
</dbReference>
<dbReference type="PANTHER" id="PTHR11739">
    <property type="entry name" value="CITRATE SYNTHASE"/>
    <property type="match status" value="1"/>
</dbReference>
<keyword evidence="6" id="KW-1185">Reference proteome</keyword>
<sequence length="435" mass="45379">MENSRRKIAMPAERDDAPSQAAGTLVDARAAIERLGIKMQTLYAYVSRGWIRVVPAVGGKGNLYYVEDLEALGARGRTRSTTGAGGERMIRWGGNAVMQTSITAIGPDGPRYRGKSAADLVRAHRSFEDCTELLWNGILPDAPVVWQPARPGAGFQALADGITQVAARNQSRRLLSVAVEAYAASLGRNPELTLGAPTLAARQLTQAMAAATGLLAAKPAFGLHDAPRSIAGVLADNLGIKATPAQLRILDAALILSADNELAPATFAARIAASAGADLFSCVTTALGAFEGMLTGLGCEQAEVALAQAKTADAYLDHLKGLLSRKSPVPGYGHPLYPEGDPRATLLLELAREIGPAGARGKTALKCVDRAHEELGLKPNLPMALAVLCAVLATPAGAPGALMSVGRAAGWVAHALEQRLAGFLVRPRARYIGPS</sequence>
<dbReference type="KEGG" id="bgv:CAL12_21750"/>
<dbReference type="STRING" id="1416806.CAL12_21750"/>
<dbReference type="Gene3D" id="1.10.230.10">
    <property type="entry name" value="Cytochrome P450-Terp, domain 2"/>
    <property type="match status" value="1"/>
</dbReference>
<dbReference type="AlphaFoldDB" id="A0A1W6YQ87"/>
<evidence type="ECO:0000256" key="3">
    <source>
        <dbReference type="ARBA" id="ARBA00012972"/>
    </source>
</evidence>
<dbReference type="Gene3D" id="1.10.580.10">
    <property type="entry name" value="Citrate Synthase, domain 1"/>
    <property type="match status" value="1"/>
</dbReference>
<dbReference type="InterPro" id="IPR002020">
    <property type="entry name" value="Citrate_synthase"/>
</dbReference>
<dbReference type="InterPro" id="IPR036969">
    <property type="entry name" value="Citrate_synthase_sf"/>
</dbReference>
<evidence type="ECO:0000313" key="5">
    <source>
        <dbReference type="EMBL" id="ARP83181.1"/>
    </source>
</evidence>
<evidence type="ECO:0000256" key="1">
    <source>
        <dbReference type="ARBA" id="ARBA00004751"/>
    </source>
</evidence>
<accession>A0A1W6YQ87</accession>
<dbReference type="OrthoDB" id="9800864at2"/>
<evidence type="ECO:0000313" key="6">
    <source>
        <dbReference type="Proteomes" id="UP000194151"/>
    </source>
</evidence>
<organism evidence="5 6">
    <name type="scientific">Bordetella genomosp. 8</name>
    <dbReference type="NCBI Taxonomy" id="1416806"/>
    <lineage>
        <taxon>Bacteria</taxon>
        <taxon>Pseudomonadati</taxon>
        <taxon>Pseudomonadota</taxon>
        <taxon>Betaproteobacteria</taxon>
        <taxon>Burkholderiales</taxon>
        <taxon>Alcaligenaceae</taxon>
        <taxon>Bordetella</taxon>
    </lineage>
</organism>